<keyword evidence="1" id="KW-0862">Zinc</keyword>
<accession>K4ID84</accession>
<proteinExistence type="predicted"/>
<dbReference type="HOGENOM" id="CLU_035128_0_0_10"/>
<sequence length="560" mass="66219">MKIPLNEFEQLIDEKILKRGLSYFKGGAITDFSEISNGEYEATVSSTEEYTVQLEIRNNTIVVHNCDCPYDIGPICKHVVAVIFHLQQDKLELNETKISKPKKKKTKSVPQQVKELLKAISHKELIEFVQENSKKDKKFRNYFLASFGHLSQDQSKEFYQKQIHSILQTAAGKEGWIDWSDMKYVVNTTEPFLENAQKYLVNNNFENVFFISTAVLEEMTEAFQYGDDSNGDIGYFIESAMELLSNLTKEKLPKELIERIFKYCITAFKHKLFEGWDWHLGMLHIACELIEKEGDADIILDCLDTVNGDYEGERAQSLKLDLLRKFKDKKEVETYINKHISNSSIRKQEIEKAFANGNFEKVIKLSEDGIKSDEKDKPGLVKVWYNWLLKVAQSQKETSKIIEYSRFLFIDNFHPEQDYYQILKENVEDKNWHSFLEKIIKEVTPKSRWTYNELTRNIYIKEEWWDRLFIMLKQNLSMENIQQNEQYLSKGYSPELIELYSERITNYVEKYIGRNHYQTACRYLRRMKKLGGNEQVNELIELFRKQYPQRRALMDELTRV</sequence>
<keyword evidence="4" id="KW-1185">Reference proteome</keyword>
<dbReference type="RefSeq" id="WP_015023979.1">
    <property type="nucleotide sequence ID" value="NC_018721.1"/>
</dbReference>
<organism evidence="3 4">
    <name type="scientific">Psychroflexus torquis (strain ATCC 700755 / CIP 106069 / ACAM 623)</name>
    <dbReference type="NCBI Taxonomy" id="313595"/>
    <lineage>
        <taxon>Bacteria</taxon>
        <taxon>Pseudomonadati</taxon>
        <taxon>Bacteroidota</taxon>
        <taxon>Flavobacteriia</taxon>
        <taxon>Flavobacteriales</taxon>
        <taxon>Flavobacteriaceae</taxon>
        <taxon>Psychroflexus</taxon>
    </lineage>
</organism>
<evidence type="ECO:0000256" key="1">
    <source>
        <dbReference type="PROSITE-ProRule" id="PRU00325"/>
    </source>
</evidence>
<dbReference type="GO" id="GO:0008270">
    <property type="term" value="F:zinc ion binding"/>
    <property type="evidence" value="ECO:0007669"/>
    <property type="project" value="UniProtKB-KW"/>
</dbReference>
<evidence type="ECO:0000313" key="3">
    <source>
        <dbReference type="EMBL" id="AFU68379.1"/>
    </source>
</evidence>
<dbReference type="Proteomes" id="UP000008514">
    <property type="component" value="Chromosome"/>
</dbReference>
<reference evidence="3" key="1">
    <citation type="submission" date="2006-03" db="EMBL/GenBank/DDBJ databases">
        <authorList>
            <person name="Bowman J."/>
            <person name="Ferriera S."/>
            <person name="Johnson J."/>
            <person name="Kravitz S."/>
            <person name="Halpern A."/>
            <person name="Remington K."/>
            <person name="Beeson K."/>
            <person name="Tran B."/>
            <person name="Rogers Y.-H."/>
            <person name="Friedman R."/>
            <person name="Venter J.C."/>
        </authorList>
    </citation>
    <scope>NUCLEOTIDE SEQUENCE [LARGE SCALE GENOMIC DNA]</scope>
    <source>
        <strain evidence="3">ATCC 700755</strain>
    </source>
</reference>
<dbReference type="Pfam" id="PF04434">
    <property type="entry name" value="SWIM"/>
    <property type="match status" value="1"/>
</dbReference>
<dbReference type="OrthoDB" id="9760715at2"/>
<dbReference type="eggNOG" id="COG4715">
    <property type="taxonomic scope" value="Bacteria"/>
</dbReference>
<dbReference type="PROSITE" id="PS50966">
    <property type="entry name" value="ZF_SWIM"/>
    <property type="match status" value="1"/>
</dbReference>
<dbReference type="AlphaFoldDB" id="K4ID84"/>
<feature type="domain" description="SWIM-type" evidence="2">
    <location>
        <begin position="50"/>
        <end position="87"/>
    </location>
</feature>
<reference evidence="3" key="2">
    <citation type="submission" date="2012-09" db="EMBL/GenBank/DDBJ databases">
        <title>The complete sequence of Psychroflexus torquis an extreme psychrophile from sea-ice that is stimulated by light.</title>
        <authorList>
            <person name="Feng S."/>
            <person name="Powell S.M."/>
            <person name="Bowman J.P."/>
        </authorList>
    </citation>
    <scope>NUCLEOTIDE SEQUENCE [LARGE SCALE GENOMIC DNA]</scope>
    <source>
        <strain evidence="3">ATCC 700755</strain>
    </source>
</reference>
<dbReference type="EMBL" id="CP003879">
    <property type="protein sequence ID" value="AFU68379.1"/>
    <property type="molecule type" value="Genomic_DNA"/>
</dbReference>
<dbReference type="STRING" id="313595.P700755_001484"/>
<dbReference type="InterPro" id="IPR007527">
    <property type="entry name" value="Znf_SWIM"/>
</dbReference>
<dbReference type="KEGG" id="ptq:P700755_001484"/>
<evidence type="ECO:0000313" key="4">
    <source>
        <dbReference type="Proteomes" id="UP000008514"/>
    </source>
</evidence>
<name>K4ID84_PSYTT</name>
<keyword evidence="1" id="KW-0863">Zinc-finger</keyword>
<gene>
    <name evidence="3" type="ordered locus">P700755_001484</name>
</gene>
<keyword evidence="1" id="KW-0479">Metal-binding</keyword>
<protein>
    <recommendedName>
        <fullName evidence="2">SWIM-type domain-containing protein</fullName>
    </recommendedName>
</protein>
<evidence type="ECO:0000259" key="2">
    <source>
        <dbReference type="PROSITE" id="PS50966"/>
    </source>
</evidence>